<evidence type="ECO:0000256" key="1">
    <source>
        <dbReference type="SAM" id="Phobius"/>
    </source>
</evidence>
<dbReference type="EMBL" id="FNBK01000001">
    <property type="protein sequence ID" value="SDE71381.1"/>
    <property type="molecule type" value="Genomic_DNA"/>
</dbReference>
<protein>
    <recommendedName>
        <fullName evidence="4">Cox cluster protein</fullName>
    </recommendedName>
</protein>
<keyword evidence="1" id="KW-0472">Membrane</keyword>
<reference evidence="3" key="1">
    <citation type="submission" date="2016-10" db="EMBL/GenBank/DDBJ databases">
        <authorList>
            <person name="Varghese N."/>
            <person name="Submissions S."/>
        </authorList>
    </citation>
    <scope>NUCLEOTIDE SEQUENCE [LARGE SCALE GENOMIC DNA]</scope>
    <source>
        <strain evidence="3">IBRC-M 10760</strain>
    </source>
</reference>
<feature type="transmembrane region" description="Helical" evidence="1">
    <location>
        <begin position="59"/>
        <end position="83"/>
    </location>
</feature>
<evidence type="ECO:0000313" key="2">
    <source>
        <dbReference type="EMBL" id="SDE71381.1"/>
    </source>
</evidence>
<evidence type="ECO:0000313" key="3">
    <source>
        <dbReference type="Proteomes" id="UP000199076"/>
    </source>
</evidence>
<keyword evidence="1" id="KW-0812">Transmembrane</keyword>
<gene>
    <name evidence="2" type="ORF">SAMN05216218_10143</name>
</gene>
<keyword evidence="3" id="KW-1185">Reference proteome</keyword>
<dbReference type="Pfam" id="PF24364">
    <property type="entry name" value="DUF7520"/>
    <property type="match status" value="1"/>
</dbReference>
<feature type="transmembrane region" description="Helical" evidence="1">
    <location>
        <begin position="17"/>
        <end position="39"/>
    </location>
</feature>
<proteinExistence type="predicted"/>
<dbReference type="RefSeq" id="WP_092686446.1">
    <property type="nucleotide sequence ID" value="NZ_FNBK01000001.1"/>
</dbReference>
<keyword evidence="1" id="KW-1133">Transmembrane helix</keyword>
<dbReference type="InterPro" id="IPR055942">
    <property type="entry name" value="DUF7520"/>
</dbReference>
<organism evidence="2 3">
    <name type="scientific">Halorientalis regularis</name>
    <dbReference type="NCBI Taxonomy" id="660518"/>
    <lineage>
        <taxon>Archaea</taxon>
        <taxon>Methanobacteriati</taxon>
        <taxon>Methanobacteriota</taxon>
        <taxon>Stenosarchaea group</taxon>
        <taxon>Halobacteria</taxon>
        <taxon>Halobacteriales</taxon>
        <taxon>Haloarculaceae</taxon>
        <taxon>Halorientalis</taxon>
    </lineage>
</organism>
<dbReference type="AlphaFoldDB" id="A0A1G7F673"/>
<sequence length="91" mass="9666">MTDTVTRSPAGRPGTRVVMFIYVVIVAIAGVMGFILGNARPEDLDPELFGFIQLPPNAFGTALYGMLTVAIGLGIMLGLVIYVSDRYAGSE</sequence>
<evidence type="ECO:0008006" key="4">
    <source>
        <dbReference type="Google" id="ProtNLM"/>
    </source>
</evidence>
<accession>A0A1G7F673</accession>
<name>A0A1G7F673_9EURY</name>
<dbReference type="Proteomes" id="UP000199076">
    <property type="component" value="Unassembled WGS sequence"/>
</dbReference>